<reference evidence="8 9" key="1">
    <citation type="submission" date="2016-01" db="EMBL/GenBank/DDBJ databases">
        <title>Annotation of Pseudomonas oryzihabitans USDA-ARS-USMARC-56511.</title>
        <authorList>
            <person name="Harhay G.P."/>
            <person name="Harhay D.M."/>
            <person name="Smith T.P.L."/>
            <person name="Bono J.L."/>
            <person name="Heaton M.P."/>
            <person name="Clawson M.L."/>
            <person name="Chitko-Mckown C.G."/>
            <person name="Capik S.F."/>
            <person name="DeDonder K.D."/>
            <person name="Apley M.D."/>
            <person name="Lubbers B.V."/>
            <person name="White B.J."/>
            <person name="Larson R.L."/>
        </authorList>
    </citation>
    <scope>NUCLEOTIDE SEQUENCE [LARGE SCALE GENOMIC DNA]</scope>
    <source>
        <strain evidence="8 9">USDA-ARS-USMARC-56511</strain>
    </source>
</reference>
<dbReference type="InterPro" id="IPR050638">
    <property type="entry name" value="AA-Vitamin_Transporters"/>
</dbReference>
<dbReference type="SUPFAM" id="SSF103481">
    <property type="entry name" value="Multidrug resistance efflux transporter EmrE"/>
    <property type="match status" value="2"/>
</dbReference>
<feature type="transmembrane region" description="Helical" evidence="6">
    <location>
        <begin position="118"/>
        <end position="137"/>
    </location>
</feature>
<evidence type="ECO:0000256" key="2">
    <source>
        <dbReference type="ARBA" id="ARBA00007362"/>
    </source>
</evidence>
<dbReference type="PANTHER" id="PTHR32322">
    <property type="entry name" value="INNER MEMBRANE TRANSPORTER"/>
    <property type="match status" value="1"/>
</dbReference>
<comment type="similarity">
    <text evidence="2">Belongs to the EamA transporter family.</text>
</comment>
<feature type="transmembrane region" description="Helical" evidence="6">
    <location>
        <begin position="143"/>
        <end position="161"/>
    </location>
</feature>
<dbReference type="InterPro" id="IPR037185">
    <property type="entry name" value="EmrE-like"/>
</dbReference>
<keyword evidence="4 6" id="KW-1133">Transmembrane helix</keyword>
<name>A0A0U4W7Z1_9PSED</name>
<evidence type="ECO:0000256" key="3">
    <source>
        <dbReference type="ARBA" id="ARBA00022692"/>
    </source>
</evidence>
<evidence type="ECO:0000259" key="7">
    <source>
        <dbReference type="Pfam" id="PF00892"/>
    </source>
</evidence>
<evidence type="ECO:0000313" key="9">
    <source>
        <dbReference type="Proteomes" id="UP000064137"/>
    </source>
</evidence>
<feature type="transmembrane region" description="Helical" evidence="6">
    <location>
        <begin position="92"/>
        <end position="111"/>
    </location>
</feature>
<gene>
    <name evidence="8" type="ORF">APT59_18030</name>
</gene>
<feature type="transmembrane region" description="Helical" evidence="6">
    <location>
        <begin position="67"/>
        <end position="86"/>
    </location>
</feature>
<feature type="transmembrane region" description="Helical" evidence="6">
    <location>
        <begin position="37"/>
        <end position="55"/>
    </location>
</feature>
<feature type="transmembrane region" description="Helical" evidence="6">
    <location>
        <begin position="258"/>
        <end position="277"/>
    </location>
</feature>
<dbReference type="OrthoDB" id="9815120at2"/>
<evidence type="ECO:0000256" key="5">
    <source>
        <dbReference type="ARBA" id="ARBA00023136"/>
    </source>
</evidence>
<dbReference type="RefSeq" id="WP_059316116.1">
    <property type="nucleotide sequence ID" value="NZ_CP013987.1"/>
</dbReference>
<dbReference type="Proteomes" id="UP000064137">
    <property type="component" value="Chromosome"/>
</dbReference>
<dbReference type="Gene3D" id="1.10.3730.20">
    <property type="match status" value="1"/>
</dbReference>
<organism evidence="8 9">
    <name type="scientific">Pseudomonas oryzihabitans</name>
    <dbReference type="NCBI Taxonomy" id="47885"/>
    <lineage>
        <taxon>Bacteria</taxon>
        <taxon>Pseudomonadati</taxon>
        <taxon>Pseudomonadota</taxon>
        <taxon>Gammaproteobacteria</taxon>
        <taxon>Pseudomonadales</taxon>
        <taxon>Pseudomonadaceae</taxon>
        <taxon>Pseudomonas</taxon>
    </lineage>
</organism>
<evidence type="ECO:0000256" key="6">
    <source>
        <dbReference type="SAM" id="Phobius"/>
    </source>
</evidence>
<evidence type="ECO:0000256" key="4">
    <source>
        <dbReference type="ARBA" id="ARBA00022989"/>
    </source>
</evidence>
<proteinExistence type="inferred from homology"/>
<keyword evidence="5 6" id="KW-0472">Membrane</keyword>
<evidence type="ECO:0000256" key="1">
    <source>
        <dbReference type="ARBA" id="ARBA00004141"/>
    </source>
</evidence>
<dbReference type="EMBL" id="CP013987">
    <property type="protein sequence ID" value="ALZ86006.1"/>
    <property type="molecule type" value="Genomic_DNA"/>
</dbReference>
<dbReference type="Pfam" id="PF00892">
    <property type="entry name" value="EamA"/>
    <property type="match status" value="1"/>
</dbReference>
<evidence type="ECO:0000313" key="8">
    <source>
        <dbReference type="EMBL" id="ALZ86006.1"/>
    </source>
</evidence>
<accession>A0A0U4W7Z1</accession>
<feature type="transmembrane region" description="Helical" evidence="6">
    <location>
        <begin position="202"/>
        <end position="220"/>
    </location>
</feature>
<protein>
    <submittedName>
        <fullName evidence="8">Transporter</fullName>
    </submittedName>
</protein>
<dbReference type="KEGG" id="por:APT59_18030"/>
<feature type="domain" description="EamA" evidence="7">
    <location>
        <begin position="144"/>
        <end position="273"/>
    </location>
</feature>
<dbReference type="AlphaFoldDB" id="A0A0U4W7Z1"/>
<feature type="transmembrane region" description="Helical" evidence="6">
    <location>
        <begin position="168"/>
        <end position="190"/>
    </location>
</feature>
<comment type="subcellular location">
    <subcellularLocation>
        <location evidence="1">Membrane</location>
        <topology evidence="1">Multi-pass membrane protein</topology>
    </subcellularLocation>
</comment>
<dbReference type="PANTHER" id="PTHR32322:SF2">
    <property type="entry name" value="EAMA DOMAIN-CONTAINING PROTEIN"/>
    <property type="match status" value="1"/>
</dbReference>
<dbReference type="GO" id="GO:0016020">
    <property type="term" value="C:membrane"/>
    <property type="evidence" value="ECO:0007669"/>
    <property type="project" value="UniProtKB-SubCell"/>
</dbReference>
<feature type="transmembrane region" description="Helical" evidence="6">
    <location>
        <begin position="232"/>
        <end position="252"/>
    </location>
</feature>
<sequence>MSARSPLFAVALLLVAMTSIQTSASLAKTLFLRLDPVGVTTLRLIFAALVLLIVLRPWRNFRREALGSLLGYGVAMGVMNLTIYMAMQRLPIGIAVGLEFVGPLVVALCALRRWLDLLWIVLVVAGLAVLLPFGHSASALDPLGTALALGAGACWALYIVLGKRAGAVHGTATVAFGATIAALVILPIGILHSGSNLLIPEIWPLALALALMSTAIPYALEMVVLTRLPASTFGTLMSLEPALGALSGWVFLGEILGVAQWFALACIIVASIGATWSSRLTPEQTPL</sequence>
<dbReference type="InterPro" id="IPR000620">
    <property type="entry name" value="EamA_dom"/>
</dbReference>
<keyword evidence="3 6" id="KW-0812">Transmembrane</keyword>